<evidence type="ECO:0000256" key="1">
    <source>
        <dbReference type="SAM" id="MobiDB-lite"/>
    </source>
</evidence>
<reference evidence="3" key="2">
    <citation type="submission" date="2015-01" db="EMBL/GenBank/DDBJ databases">
        <title>Evolutionary Origins and Diversification of the Mycorrhizal Mutualists.</title>
        <authorList>
            <consortium name="DOE Joint Genome Institute"/>
            <consortium name="Mycorrhizal Genomics Consortium"/>
            <person name="Kohler A."/>
            <person name="Kuo A."/>
            <person name="Nagy L.G."/>
            <person name="Floudas D."/>
            <person name="Copeland A."/>
            <person name="Barry K.W."/>
            <person name="Cichocki N."/>
            <person name="Veneault-Fourrey C."/>
            <person name="LaButti K."/>
            <person name="Lindquist E.A."/>
            <person name="Lipzen A."/>
            <person name="Lundell T."/>
            <person name="Morin E."/>
            <person name="Murat C."/>
            <person name="Riley R."/>
            <person name="Ohm R."/>
            <person name="Sun H."/>
            <person name="Tunlid A."/>
            <person name="Henrissat B."/>
            <person name="Grigoriev I.V."/>
            <person name="Hibbett D.S."/>
            <person name="Martin F."/>
        </authorList>
    </citation>
    <scope>NUCLEOTIDE SEQUENCE [LARGE SCALE GENOMIC DNA]</scope>
    <source>
        <strain evidence="3">LaAM-08-1</strain>
    </source>
</reference>
<dbReference type="OrthoDB" id="2685848at2759"/>
<evidence type="ECO:0000313" key="2">
    <source>
        <dbReference type="EMBL" id="KIJ90894.1"/>
    </source>
</evidence>
<evidence type="ECO:0000313" key="3">
    <source>
        <dbReference type="Proteomes" id="UP000054477"/>
    </source>
</evidence>
<dbReference type="HOGENOM" id="CLU_2320783_0_0_1"/>
<organism evidence="2 3">
    <name type="scientific">Laccaria amethystina LaAM-08-1</name>
    <dbReference type="NCBI Taxonomy" id="1095629"/>
    <lineage>
        <taxon>Eukaryota</taxon>
        <taxon>Fungi</taxon>
        <taxon>Dikarya</taxon>
        <taxon>Basidiomycota</taxon>
        <taxon>Agaricomycotina</taxon>
        <taxon>Agaricomycetes</taxon>
        <taxon>Agaricomycetidae</taxon>
        <taxon>Agaricales</taxon>
        <taxon>Agaricineae</taxon>
        <taxon>Hydnangiaceae</taxon>
        <taxon>Laccaria</taxon>
    </lineage>
</organism>
<dbReference type="EMBL" id="KN839089">
    <property type="protein sequence ID" value="KIJ90894.1"/>
    <property type="molecule type" value="Genomic_DNA"/>
</dbReference>
<proteinExistence type="predicted"/>
<reference evidence="2 3" key="1">
    <citation type="submission" date="2014-04" db="EMBL/GenBank/DDBJ databases">
        <authorList>
            <consortium name="DOE Joint Genome Institute"/>
            <person name="Kuo A."/>
            <person name="Kohler A."/>
            <person name="Nagy L.G."/>
            <person name="Floudas D."/>
            <person name="Copeland A."/>
            <person name="Barry K.W."/>
            <person name="Cichocki N."/>
            <person name="Veneault-Fourrey C."/>
            <person name="LaButti K."/>
            <person name="Lindquist E.A."/>
            <person name="Lipzen A."/>
            <person name="Lundell T."/>
            <person name="Morin E."/>
            <person name="Murat C."/>
            <person name="Sun H."/>
            <person name="Tunlid A."/>
            <person name="Henrissat B."/>
            <person name="Grigoriev I.V."/>
            <person name="Hibbett D.S."/>
            <person name="Martin F."/>
            <person name="Nordberg H.P."/>
            <person name="Cantor M.N."/>
            <person name="Hua S.X."/>
        </authorList>
    </citation>
    <scope>NUCLEOTIDE SEQUENCE [LARGE SCALE GENOMIC DNA]</scope>
    <source>
        <strain evidence="2 3">LaAM-08-1</strain>
    </source>
</reference>
<protein>
    <submittedName>
        <fullName evidence="2">Uncharacterized protein</fullName>
    </submittedName>
</protein>
<accession>A0A0C9WHB3</accession>
<sequence>MSSTSPTFANVERPVKANRSDDPTLEDLFARMGITNEHARTTATSFIGRYEVFFAPEDDFCGLSDDGDSSFKFLEDELPDLVNSPTATTAVAEVFIVLH</sequence>
<gene>
    <name evidence="2" type="ORF">K443DRAFT_14855</name>
</gene>
<feature type="region of interest" description="Disordered" evidence="1">
    <location>
        <begin position="1"/>
        <end position="20"/>
    </location>
</feature>
<dbReference type="Proteomes" id="UP000054477">
    <property type="component" value="Unassembled WGS sequence"/>
</dbReference>
<name>A0A0C9WHB3_9AGAR</name>
<keyword evidence="3" id="KW-1185">Reference proteome</keyword>
<dbReference type="AlphaFoldDB" id="A0A0C9WHB3"/>